<dbReference type="SUPFAM" id="SSF50249">
    <property type="entry name" value="Nucleic acid-binding proteins"/>
    <property type="match status" value="1"/>
</dbReference>
<evidence type="ECO:0000259" key="2">
    <source>
        <dbReference type="PROSITE" id="PS51857"/>
    </source>
</evidence>
<reference evidence="3 4" key="1">
    <citation type="submission" date="2022-11" db="EMBL/GenBank/DDBJ databases">
        <title>Whole genome sequence of Eschrichtius robustus ER-17-0199.</title>
        <authorList>
            <person name="Bruniche-Olsen A."/>
            <person name="Black A.N."/>
            <person name="Fields C.J."/>
            <person name="Walden K."/>
            <person name="Dewoody J.A."/>
        </authorList>
    </citation>
    <scope>NUCLEOTIDE SEQUENCE [LARGE SCALE GENOMIC DNA]</scope>
    <source>
        <strain evidence="3">ER-17-0199</strain>
        <tissue evidence="3">Blubber</tissue>
    </source>
</reference>
<keyword evidence="4" id="KW-1185">Reference proteome</keyword>
<feature type="domain" description="CSD" evidence="2">
    <location>
        <begin position="46"/>
        <end position="109"/>
    </location>
</feature>
<dbReference type="Gene3D" id="2.40.50.140">
    <property type="entry name" value="Nucleic acid-binding proteins"/>
    <property type="match status" value="1"/>
</dbReference>
<evidence type="ECO:0000313" key="3">
    <source>
        <dbReference type="EMBL" id="KAJ8775524.1"/>
    </source>
</evidence>
<dbReference type="AlphaFoldDB" id="A0AB34G7P5"/>
<feature type="region of interest" description="Disordered" evidence="1">
    <location>
        <begin position="1"/>
        <end position="40"/>
    </location>
</feature>
<sequence>MAEKPVKYNSLPAPSKMFRNGGASKGGGEEPGKLPEQAEEESQVLHGTGHCKWFNVRMGFGFISMINREGSPLDIPVDVFVHQRNCRSVASGVIGYDTLCGLCLGNEWEMNEETVIILSFGFF</sequence>
<gene>
    <name evidence="3" type="ORF">J1605_016285</name>
</gene>
<dbReference type="GO" id="GO:0031054">
    <property type="term" value="P:pre-miRNA processing"/>
    <property type="evidence" value="ECO:0007669"/>
    <property type="project" value="TreeGrafter"/>
</dbReference>
<proteinExistence type="predicted"/>
<dbReference type="Proteomes" id="UP001159641">
    <property type="component" value="Unassembled WGS sequence"/>
</dbReference>
<dbReference type="PANTHER" id="PTHR46109:SF3">
    <property type="entry name" value="PROTEIN LIN-28 HOMOLOG B"/>
    <property type="match status" value="1"/>
</dbReference>
<dbReference type="PANTHER" id="PTHR46109">
    <property type="entry name" value="PROTEIN LIN-28"/>
    <property type="match status" value="1"/>
</dbReference>
<dbReference type="GO" id="GO:0005634">
    <property type="term" value="C:nucleus"/>
    <property type="evidence" value="ECO:0007669"/>
    <property type="project" value="TreeGrafter"/>
</dbReference>
<comment type="caution">
    <text evidence="3">The sequence shown here is derived from an EMBL/GenBank/DDBJ whole genome shotgun (WGS) entry which is preliminary data.</text>
</comment>
<dbReference type="InterPro" id="IPR051373">
    <property type="entry name" value="Lin-28_RNA-binding"/>
</dbReference>
<evidence type="ECO:0000313" key="4">
    <source>
        <dbReference type="Proteomes" id="UP001159641"/>
    </source>
</evidence>
<dbReference type="GO" id="GO:0005737">
    <property type="term" value="C:cytoplasm"/>
    <property type="evidence" value="ECO:0007669"/>
    <property type="project" value="TreeGrafter"/>
</dbReference>
<dbReference type="InterPro" id="IPR012340">
    <property type="entry name" value="NA-bd_OB-fold"/>
</dbReference>
<evidence type="ECO:0000256" key="1">
    <source>
        <dbReference type="SAM" id="MobiDB-lite"/>
    </source>
</evidence>
<dbReference type="InterPro" id="IPR002059">
    <property type="entry name" value="CSP_DNA-bd"/>
</dbReference>
<dbReference type="EMBL" id="JAIQCJ010002657">
    <property type="protein sequence ID" value="KAJ8775524.1"/>
    <property type="molecule type" value="Genomic_DNA"/>
</dbReference>
<organism evidence="3 4">
    <name type="scientific">Eschrichtius robustus</name>
    <name type="common">California gray whale</name>
    <name type="synonym">Eschrichtius gibbosus</name>
    <dbReference type="NCBI Taxonomy" id="9764"/>
    <lineage>
        <taxon>Eukaryota</taxon>
        <taxon>Metazoa</taxon>
        <taxon>Chordata</taxon>
        <taxon>Craniata</taxon>
        <taxon>Vertebrata</taxon>
        <taxon>Euteleostomi</taxon>
        <taxon>Mammalia</taxon>
        <taxon>Eutheria</taxon>
        <taxon>Laurasiatheria</taxon>
        <taxon>Artiodactyla</taxon>
        <taxon>Whippomorpha</taxon>
        <taxon>Cetacea</taxon>
        <taxon>Mysticeti</taxon>
        <taxon>Eschrichtiidae</taxon>
        <taxon>Eschrichtius</taxon>
    </lineage>
</organism>
<name>A0AB34G7P5_ESCRO</name>
<accession>A0AB34G7P5</accession>
<dbReference type="PROSITE" id="PS51857">
    <property type="entry name" value="CSD_2"/>
    <property type="match status" value="1"/>
</dbReference>
<protein>
    <recommendedName>
        <fullName evidence="2">CSD domain-containing protein</fullName>
    </recommendedName>
</protein>
<dbReference type="GO" id="GO:0003729">
    <property type="term" value="F:mRNA binding"/>
    <property type="evidence" value="ECO:0007669"/>
    <property type="project" value="TreeGrafter"/>
</dbReference>